<dbReference type="EMBL" id="CP035532">
    <property type="protein sequence ID" value="QBA19689.1"/>
    <property type="molecule type" value="Genomic_DNA"/>
</dbReference>
<feature type="chain" id="PRO_5019463437" description="C1q domain-containing protein" evidence="1">
    <location>
        <begin position="21"/>
        <end position="251"/>
    </location>
</feature>
<organism evidence="2">
    <name type="scientific">Chryseobacterium indologenes</name>
    <name type="common">Flavobacterium indologenes</name>
    <dbReference type="NCBI Taxonomy" id="253"/>
    <lineage>
        <taxon>Bacteria</taxon>
        <taxon>Pseudomonadati</taxon>
        <taxon>Bacteroidota</taxon>
        <taxon>Flavobacteriia</taxon>
        <taxon>Flavobacteriales</taxon>
        <taxon>Weeksellaceae</taxon>
        <taxon>Chryseobacterium group</taxon>
        <taxon>Chryseobacterium</taxon>
    </lineage>
</organism>
<gene>
    <name evidence="2" type="ORF">EU348_00310</name>
</gene>
<dbReference type="AlphaFoldDB" id="A0A411DH16"/>
<evidence type="ECO:0008006" key="3">
    <source>
        <dbReference type="Google" id="ProtNLM"/>
    </source>
</evidence>
<feature type="signal peptide" evidence="1">
    <location>
        <begin position="1"/>
        <end position="20"/>
    </location>
</feature>
<accession>A0A411DH16</accession>
<reference evidence="2" key="1">
    <citation type="submission" date="2019-01" db="EMBL/GenBank/DDBJ databases">
        <title>Whole Genome Sequencing for Putative Detection of Antimicrobial Resistance and Potential Virulence Factors in Chryseobacterium indologenes isolated from Nile Tilapia in Tanzania.</title>
        <authorList>
            <person name="Mwega E."/>
            <person name="Mutoloki S."/>
            <person name="Mugimba K."/>
            <person name="Colquhoun D."/>
            <person name="Mdegela R."/>
            <person name="Evensen O."/>
            <person name="Wasteson Y."/>
        </authorList>
    </citation>
    <scope>NUCLEOTIDE SEQUENCE [LARGE SCALE GENOMIC DNA]</scope>
    <source>
        <strain evidence="2">StR 01</strain>
    </source>
</reference>
<proteinExistence type="predicted"/>
<sequence length="251" mass="26156">MKKKLILILAINSLCISAQQGGVGIGTTNPDPSAALDITAANKGIQLPLVALTSTVDITTVANPKTGFIVYNTAAAGTGNTSVTKGLYAYNGAAWEKMWSKQEVKTEIAKIPFITPVFAASNIAVSGSIAAGTITDLTFNTLDKDFPAGAQGSPAYTGYRVQTAGGYVISFNVDLRNVSGDTNGGAMVYVQKNGVNICSYGTDKRYQFGGVSSTCSVKLAANDLITFRVQSSNAAYQITNPNVSISKISNN</sequence>
<evidence type="ECO:0000313" key="2">
    <source>
        <dbReference type="EMBL" id="QBA19689.1"/>
    </source>
</evidence>
<protein>
    <recommendedName>
        <fullName evidence="3">C1q domain-containing protein</fullName>
    </recommendedName>
</protein>
<dbReference type="Gene3D" id="2.60.120.40">
    <property type="match status" value="1"/>
</dbReference>
<evidence type="ECO:0000256" key="1">
    <source>
        <dbReference type="SAM" id="SignalP"/>
    </source>
</evidence>
<keyword evidence="1" id="KW-0732">Signal</keyword>
<dbReference type="InterPro" id="IPR008983">
    <property type="entry name" value="Tumour_necrosis_fac-like_dom"/>
</dbReference>
<name>A0A411DH16_CHRID</name>